<dbReference type="InterPro" id="IPR000072">
    <property type="entry name" value="PDGF/VEGF_dom"/>
</dbReference>
<dbReference type="AlphaFoldDB" id="A0A9N9TDQ9"/>
<feature type="signal peptide" evidence="1">
    <location>
        <begin position="1"/>
        <end position="21"/>
    </location>
</feature>
<dbReference type="OrthoDB" id="8878063at2759"/>
<feature type="chain" id="PRO_5040364564" description="Platelet-derived growth factor (PDGF) family profile domain-containing protein" evidence="1">
    <location>
        <begin position="22"/>
        <end position="273"/>
    </location>
</feature>
<name>A0A9N9TDQ9_PHYSR</name>
<reference evidence="3" key="1">
    <citation type="submission" date="2022-01" db="EMBL/GenBank/DDBJ databases">
        <authorList>
            <person name="King R."/>
        </authorList>
    </citation>
    <scope>NUCLEOTIDE SEQUENCE</scope>
</reference>
<evidence type="ECO:0000313" key="4">
    <source>
        <dbReference type="Proteomes" id="UP001153712"/>
    </source>
</evidence>
<evidence type="ECO:0000259" key="2">
    <source>
        <dbReference type="PROSITE" id="PS50278"/>
    </source>
</evidence>
<dbReference type="EMBL" id="OU900104">
    <property type="protein sequence ID" value="CAG9856099.1"/>
    <property type="molecule type" value="Genomic_DNA"/>
</dbReference>
<dbReference type="GO" id="GO:0016020">
    <property type="term" value="C:membrane"/>
    <property type="evidence" value="ECO:0007669"/>
    <property type="project" value="InterPro"/>
</dbReference>
<dbReference type="GO" id="GO:0008083">
    <property type="term" value="F:growth factor activity"/>
    <property type="evidence" value="ECO:0007669"/>
    <property type="project" value="InterPro"/>
</dbReference>
<sequence>MSKFLLLLLFALIHNVQNARACKWVCVDKNNNIKKEFINGRKIALNPQNKREISVTKEFSNLKKKEAILKSPEVVVESNHDMCSTSESLKTIKEMAKKIKCKPRETIVDIKYRGRKVRTKYITNLSYKIRSLCLQVIPGKVTTKLCSGFCSGSSSCIATETANVSLSVSIPDSSGRLQCSVVQVPEDVKCKCGCDKKLFDCNKKQAFDKKFCKCKCTNEEEKRSCLSKMKNGINKYYWSKEECFCKCRNEFVCTTGTRWDHEICRCVKMEKQK</sequence>
<protein>
    <recommendedName>
        <fullName evidence="2">Platelet-derived growth factor (PDGF) family profile domain-containing protein</fullName>
    </recommendedName>
</protein>
<accession>A0A9N9TDQ9</accession>
<evidence type="ECO:0000313" key="3">
    <source>
        <dbReference type="EMBL" id="CAG9856099.1"/>
    </source>
</evidence>
<keyword evidence="4" id="KW-1185">Reference proteome</keyword>
<dbReference type="Gene3D" id="2.10.90.10">
    <property type="entry name" value="Cystine-knot cytokines"/>
    <property type="match status" value="1"/>
</dbReference>
<evidence type="ECO:0000256" key="1">
    <source>
        <dbReference type="SAM" id="SignalP"/>
    </source>
</evidence>
<dbReference type="Proteomes" id="UP001153712">
    <property type="component" value="Chromosome 11"/>
</dbReference>
<proteinExistence type="predicted"/>
<gene>
    <name evidence="3" type="ORF">PHYEVI_LOCUS2526</name>
</gene>
<dbReference type="SUPFAM" id="SSF57501">
    <property type="entry name" value="Cystine-knot cytokines"/>
    <property type="match status" value="1"/>
</dbReference>
<keyword evidence="1" id="KW-0732">Signal</keyword>
<dbReference type="PROSITE" id="PS50278">
    <property type="entry name" value="PDGF_2"/>
    <property type="match status" value="1"/>
</dbReference>
<organism evidence="3 4">
    <name type="scientific">Phyllotreta striolata</name>
    <name type="common">Striped flea beetle</name>
    <name type="synonym">Crioceris striolata</name>
    <dbReference type="NCBI Taxonomy" id="444603"/>
    <lineage>
        <taxon>Eukaryota</taxon>
        <taxon>Metazoa</taxon>
        <taxon>Ecdysozoa</taxon>
        <taxon>Arthropoda</taxon>
        <taxon>Hexapoda</taxon>
        <taxon>Insecta</taxon>
        <taxon>Pterygota</taxon>
        <taxon>Neoptera</taxon>
        <taxon>Endopterygota</taxon>
        <taxon>Coleoptera</taxon>
        <taxon>Polyphaga</taxon>
        <taxon>Cucujiformia</taxon>
        <taxon>Chrysomeloidea</taxon>
        <taxon>Chrysomelidae</taxon>
        <taxon>Galerucinae</taxon>
        <taxon>Alticini</taxon>
        <taxon>Phyllotreta</taxon>
    </lineage>
</organism>
<feature type="domain" description="Platelet-derived growth factor (PDGF) family profile" evidence="2">
    <location>
        <begin position="87"/>
        <end position="192"/>
    </location>
</feature>
<dbReference type="InterPro" id="IPR029034">
    <property type="entry name" value="Cystine-knot_cytokine"/>
</dbReference>